<evidence type="ECO:0000313" key="10">
    <source>
        <dbReference type="EMBL" id="ABK43048.1"/>
    </source>
</evidence>
<dbReference type="Pfam" id="PF01012">
    <property type="entry name" value="ETF"/>
    <property type="match status" value="1"/>
</dbReference>
<comment type="subunit">
    <text evidence="2">Heterodimer of an alpha and a beta subunit.</text>
</comment>
<dbReference type="KEGG" id="mgm:Mmc1_0523"/>
<evidence type="ECO:0000256" key="6">
    <source>
        <dbReference type="ARBA" id="ARBA00025649"/>
    </source>
</evidence>
<evidence type="ECO:0000256" key="7">
    <source>
        <dbReference type="ARBA" id="ARBA00042002"/>
    </source>
</evidence>
<evidence type="ECO:0000256" key="4">
    <source>
        <dbReference type="ARBA" id="ARBA00022448"/>
    </source>
</evidence>
<organism evidence="10 11">
    <name type="scientific">Magnetococcus marinus (strain ATCC BAA-1437 / JCM 17883 / MC-1)</name>
    <dbReference type="NCBI Taxonomy" id="156889"/>
    <lineage>
        <taxon>Bacteria</taxon>
        <taxon>Pseudomonadati</taxon>
        <taxon>Pseudomonadota</taxon>
        <taxon>Magnetococcia</taxon>
        <taxon>Magnetococcales</taxon>
        <taxon>Magnetococcaceae</taxon>
        <taxon>Magnetococcus</taxon>
    </lineage>
</organism>
<dbReference type="AlphaFoldDB" id="A0L505"/>
<dbReference type="InterPro" id="IPR014729">
    <property type="entry name" value="Rossmann-like_a/b/a_fold"/>
</dbReference>
<dbReference type="STRING" id="156889.Mmc1_0523"/>
<evidence type="ECO:0000259" key="9">
    <source>
        <dbReference type="SMART" id="SM00893"/>
    </source>
</evidence>
<dbReference type="eggNOG" id="COG2086">
    <property type="taxonomic scope" value="Bacteria"/>
</dbReference>
<dbReference type="PROSITE" id="PS01065">
    <property type="entry name" value="ETF_BETA"/>
    <property type="match status" value="1"/>
</dbReference>
<dbReference type="GO" id="GO:0046395">
    <property type="term" value="P:carboxylic acid catabolic process"/>
    <property type="evidence" value="ECO:0007669"/>
    <property type="project" value="UniProtKB-ARBA"/>
</dbReference>
<evidence type="ECO:0000256" key="2">
    <source>
        <dbReference type="ARBA" id="ARBA00011355"/>
    </source>
</evidence>
<dbReference type="InterPro" id="IPR033948">
    <property type="entry name" value="ETF_beta_N"/>
</dbReference>
<name>A0L505_MAGMM</name>
<dbReference type="PIRSF" id="PIRSF000090">
    <property type="entry name" value="Beta-ETF"/>
    <property type="match status" value="1"/>
</dbReference>
<reference evidence="11" key="1">
    <citation type="journal article" date="2009" name="Appl. Environ. Microbiol.">
        <title>Complete genome sequence of the chemolithoautotrophic marine magnetotactic coccus strain MC-1.</title>
        <authorList>
            <person name="Schubbe S."/>
            <person name="Williams T.J."/>
            <person name="Xie G."/>
            <person name="Kiss H.E."/>
            <person name="Brettin T.S."/>
            <person name="Martinez D."/>
            <person name="Ross C.A."/>
            <person name="Schuler D."/>
            <person name="Cox B.L."/>
            <person name="Nealson K.H."/>
            <person name="Bazylinski D.A."/>
        </authorList>
    </citation>
    <scope>NUCLEOTIDE SEQUENCE [LARGE SCALE GENOMIC DNA]</scope>
    <source>
        <strain evidence="11">ATCC BAA-1437 / JCM 17883 / MC-1</strain>
    </source>
</reference>
<dbReference type="OrthoDB" id="9781325at2"/>
<dbReference type="EMBL" id="CP000471">
    <property type="protein sequence ID" value="ABK43048.1"/>
    <property type="molecule type" value="Genomic_DNA"/>
</dbReference>
<sequence length="251" mass="27125">MNILVPIKQVADPATPIRWYPDGGGVDASDSKAIINPFDEIALEAALQLKEAGHAQQVICCSIGPECWNDALRTALAIGADRAIRLHGPADLEPLVIARLLAQVVNQQSCSLVIAGKQAVDQDDSQVGQLVAGLLGWSQATFAAHLAVADGELLVQRETDDGQERLSLPLPAVITTDLRLNTPRYASLPNIVKAKRKPLEQLDAAAFGVDLTPQWQRLQQQPPPMRPMGQWVDSVEALHAMLRKEGLLHEG</sequence>
<keyword evidence="5" id="KW-0249">Electron transport</keyword>
<proteinExistence type="inferred from homology"/>
<accession>A0L505</accession>
<feature type="domain" description="Electron transfer flavoprotein alpha/beta-subunit N-terminal" evidence="9">
    <location>
        <begin position="23"/>
        <end position="211"/>
    </location>
</feature>
<dbReference type="HOGENOM" id="CLU_060196_0_0_5"/>
<dbReference type="InterPro" id="IPR012255">
    <property type="entry name" value="ETF_b"/>
</dbReference>
<gene>
    <name evidence="10" type="ordered locus">Mmc1_0523</name>
</gene>
<dbReference type="InterPro" id="IPR000049">
    <property type="entry name" value="ET-Flavoprotein_bsu_CS"/>
</dbReference>
<reference evidence="10 11" key="2">
    <citation type="journal article" date="2012" name="Int. J. Syst. Evol. Microbiol.">
        <title>Magnetococcus marinus gen. nov., sp. nov., a marine, magnetotactic bacterium that represents a novel lineage (Magnetococcaceae fam. nov.; Magnetococcales ord. nov.) at the base of the Alphaproteobacteria.</title>
        <authorList>
            <person name="Bazylinski D.A."/>
            <person name="Williams T.J."/>
            <person name="Lefevre C.T."/>
            <person name="Berg R.J."/>
            <person name="Zhang C.L."/>
            <person name="Bowser S.S."/>
            <person name="Dean A.J."/>
            <person name="Beveridge T.J."/>
        </authorList>
    </citation>
    <scope>NUCLEOTIDE SEQUENCE [LARGE SCALE GENOMIC DNA]</scope>
    <source>
        <strain evidence="11">ATCC BAA-1437 / JCM 17883 / MC-1</strain>
    </source>
</reference>
<dbReference type="Gene3D" id="3.40.50.620">
    <property type="entry name" value="HUPs"/>
    <property type="match status" value="1"/>
</dbReference>
<dbReference type="SUPFAM" id="SSF52402">
    <property type="entry name" value="Adenine nucleotide alpha hydrolases-like"/>
    <property type="match status" value="1"/>
</dbReference>
<comment type="cofactor">
    <cofactor evidence="8">
        <name>AMP</name>
        <dbReference type="ChEBI" id="CHEBI:456215"/>
    </cofactor>
</comment>
<protein>
    <recommendedName>
        <fullName evidence="3">Electron transfer flavoprotein subunit beta</fullName>
    </recommendedName>
    <alternativeName>
        <fullName evidence="7">Electron transfer flavoprotein small subunit</fullName>
    </alternativeName>
</protein>
<evidence type="ECO:0000256" key="1">
    <source>
        <dbReference type="ARBA" id="ARBA00007557"/>
    </source>
</evidence>
<dbReference type="Proteomes" id="UP000002586">
    <property type="component" value="Chromosome"/>
</dbReference>
<comment type="similarity">
    <text evidence="1">Belongs to the ETF beta-subunit/FixA family.</text>
</comment>
<dbReference type="GO" id="GO:0009055">
    <property type="term" value="F:electron transfer activity"/>
    <property type="evidence" value="ECO:0007669"/>
    <property type="project" value="InterPro"/>
</dbReference>
<evidence type="ECO:0000256" key="5">
    <source>
        <dbReference type="ARBA" id="ARBA00022982"/>
    </source>
</evidence>
<dbReference type="PANTHER" id="PTHR21294:SF8">
    <property type="entry name" value="ELECTRON TRANSFER FLAVOPROTEIN SUBUNIT BETA"/>
    <property type="match status" value="1"/>
</dbReference>
<dbReference type="SMART" id="SM00893">
    <property type="entry name" value="ETF"/>
    <property type="match status" value="1"/>
</dbReference>
<keyword evidence="4" id="KW-0813">Transport</keyword>
<dbReference type="RefSeq" id="WP_011712215.1">
    <property type="nucleotide sequence ID" value="NC_008576.1"/>
</dbReference>
<comment type="function">
    <text evidence="6">The electron transfer flavoprotein serves as a specific electron acceptor for other dehydrogenases. It transfers the electrons to the main respiratory chain via ETF-ubiquinone oxidoreductase (ETF dehydrogenase).</text>
</comment>
<evidence type="ECO:0000256" key="3">
    <source>
        <dbReference type="ARBA" id="ARBA00016797"/>
    </source>
</evidence>
<dbReference type="InterPro" id="IPR014730">
    <property type="entry name" value="ETF_a/b_N"/>
</dbReference>
<keyword evidence="11" id="KW-1185">Reference proteome</keyword>
<dbReference type="CDD" id="cd01714">
    <property type="entry name" value="ETF_beta"/>
    <property type="match status" value="1"/>
</dbReference>
<dbReference type="PANTHER" id="PTHR21294">
    <property type="entry name" value="ELECTRON TRANSFER FLAVOPROTEIN BETA-SUBUNIT"/>
    <property type="match status" value="1"/>
</dbReference>
<evidence type="ECO:0000256" key="8">
    <source>
        <dbReference type="ARBA" id="ARBA00049933"/>
    </source>
</evidence>
<evidence type="ECO:0000313" key="11">
    <source>
        <dbReference type="Proteomes" id="UP000002586"/>
    </source>
</evidence>
<dbReference type="FunFam" id="3.40.50.620:FF:000011">
    <property type="entry name" value="Electron transfer flavoprotein subunit beta"/>
    <property type="match status" value="1"/>
</dbReference>